<accession>A0A917PM05</accession>
<gene>
    <name evidence="1" type="ORF">GCM10011372_22560</name>
</gene>
<keyword evidence="2" id="KW-1185">Reference proteome</keyword>
<sequence>MTQKTTPRRTRLALTGAATALALAGGTLMIGAVPAYATPAIVATDATEPPSDPAAGRLRDLRWSQLPEALRADLVELAQADESERPALRAEIRAKAVAGDYGDRAKRVAERIAALVAALPDDLSADLVATQDLAGAERRDAFEAIVDGMLAGDYGDEVQERAERVSERVSTRLERRALVLIIGGVAAGVS</sequence>
<organism evidence="1 2">
    <name type="scientific">Agromyces bauzanensis</name>
    <dbReference type="NCBI Taxonomy" id="1308924"/>
    <lineage>
        <taxon>Bacteria</taxon>
        <taxon>Bacillati</taxon>
        <taxon>Actinomycetota</taxon>
        <taxon>Actinomycetes</taxon>
        <taxon>Micrococcales</taxon>
        <taxon>Microbacteriaceae</taxon>
        <taxon>Agromyces</taxon>
    </lineage>
</organism>
<dbReference type="InterPro" id="IPR006311">
    <property type="entry name" value="TAT_signal"/>
</dbReference>
<comment type="caution">
    <text evidence="1">The sequence shown here is derived from an EMBL/GenBank/DDBJ whole genome shotgun (WGS) entry which is preliminary data.</text>
</comment>
<dbReference type="RefSeq" id="WP_188743542.1">
    <property type="nucleotide sequence ID" value="NZ_BAABFW010000006.1"/>
</dbReference>
<dbReference type="AlphaFoldDB" id="A0A917PM05"/>
<name>A0A917PM05_9MICO</name>
<reference evidence="1" key="2">
    <citation type="submission" date="2020-09" db="EMBL/GenBank/DDBJ databases">
        <authorList>
            <person name="Sun Q."/>
            <person name="Zhou Y."/>
        </authorList>
    </citation>
    <scope>NUCLEOTIDE SEQUENCE</scope>
    <source>
        <strain evidence="1">CGMCC 1.8984</strain>
    </source>
</reference>
<dbReference type="PROSITE" id="PS51318">
    <property type="entry name" value="TAT"/>
    <property type="match status" value="1"/>
</dbReference>
<dbReference type="EMBL" id="BMMD01000012">
    <property type="protein sequence ID" value="GGJ83702.1"/>
    <property type="molecule type" value="Genomic_DNA"/>
</dbReference>
<evidence type="ECO:0000313" key="1">
    <source>
        <dbReference type="EMBL" id="GGJ83702.1"/>
    </source>
</evidence>
<evidence type="ECO:0000313" key="2">
    <source>
        <dbReference type="Proteomes" id="UP000636956"/>
    </source>
</evidence>
<protein>
    <submittedName>
        <fullName evidence="1">Uncharacterized protein</fullName>
    </submittedName>
</protein>
<dbReference type="Proteomes" id="UP000636956">
    <property type="component" value="Unassembled WGS sequence"/>
</dbReference>
<reference evidence="1" key="1">
    <citation type="journal article" date="2014" name="Int. J. Syst. Evol. Microbiol.">
        <title>Complete genome sequence of Corynebacterium casei LMG S-19264T (=DSM 44701T), isolated from a smear-ripened cheese.</title>
        <authorList>
            <consortium name="US DOE Joint Genome Institute (JGI-PGF)"/>
            <person name="Walter F."/>
            <person name="Albersmeier A."/>
            <person name="Kalinowski J."/>
            <person name="Ruckert C."/>
        </authorList>
    </citation>
    <scope>NUCLEOTIDE SEQUENCE</scope>
    <source>
        <strain evidence="1">CGMCC 1.8984</strain>
    </source>
</reference>
<proteinExistence type="predicted"/>